<gene>
    <name evidence="6" type="primary">rlmF</name>
    <name evidence="8" type="ORF">C4K68_16615</name>
</gene>
<evidence type="ECO:0000256" key="7">
    <source>
        <dbReference type="SAM" id="MobiDB-lite"/>
    </source>
</evidence>
<reference evidence="8 9" key="1">
    <citation type="submission" date="2018-02" db="EMBL/GenBank/DDBJ databases">
        <title>novel marine gammaproteobacteria from coastal saline agro ecosystem.</title>
        <authorList>
            <person name="Krishnan R."/>
            <person name="Ramesh Kumar N."/>
        </authorList>
    </citation>
    <scope>NUCLEOTIDE SEQUENCE [LARGE SCALE GENOMIC DNA]</scope>
    <source>
        <strain evidence="8 9">228</strain>
    </source>
</reference>
<comment type="similarity">
    <text evidence="6">Belongs to the methyltransferase superfamily. METTL16/RlmF family.</text>
</comment>
<comment type="caution">
    <text evidence="8">The sequence shown here is derived from an EMBL/GenBank/DDBJ whole genome shotgun (WGS) entry which is preliminary data.</text>
</comment>
<comment type="catalytic activity">
    <reaction evidence="6">
        <text>adenosine(1618) in 23S rRNA + S-adenosyl-L-methionine = N(6)-methyladenosine(1618) in 23S rRNA + S-adenosyl-L-homocysteine + H(+)</text>
        <dbReference type="Rhea" id="RHEA:16497"/>
        <dbReference type="Rhea" id="RHEA-COMP:10229"/>
        <dbReference type="Rhea" id="RHEA-COMP:10231"/>
        <dbReference type="ChEBI" id="CHEBI:15378"/>
        <dbReference type="ChEBI" id="CHEBI:57856"/>
        <dbReference type="ChEBI" id="CHEBI:59789"/>
        <dbReference type="ChEBI" id="CHEBI:74411"/>
        <dbReference type="ChEBI" id="CHEBI:74449"/>
        <dbReference type="EC" id="2.1.1.181"/>
    </reaction>
</comment>
<dbReference type="InterPro" id="IPR016909">
    <property type="entry name" value="rRNA_lsu_MeTfrase_F"/>
</dbReference>
<comment type="function">
    <text evidence="6">Specifically methylates the adenine in position 1618 of 23S rRNA.</text>
</comment>
<dbReference type="Pfam" id="PF05971">
    <property type="entry name" value="Methyltransf_10"/>
    <property type="match status" value="1"/>
</dbReference>
<keyword evidence="4 6" id="KW-0808">Transferase</keyword>
<keyword evidence="3 6" id="KW-0489">Methyltransferase</keyword>
<dbReference type="OrthoDB" id="1115728at2"/>
<dbReference type="PANTHER" id="PTHR13393">
    <property type="entry name" value="SAM-DEPENDENT METHYLTRANSFERASE"/>
    <property type="match status" value="1"/>
</dbReference>
<dbReference type="PANTHER" id="PTHR13393:SF0">
    <property type="entry name" value="RNA N6-ADENOSINE-METHYLTRANSFERASE METTL16"/>
    <property type="match status" value="1"/>
</dbReference>
<evidence type="ECO:0000313" key="9">
    <source>
        <dbReference type="Proteomes" id="UP000238196"/>
    </source>
</evidence>
<proteinExistence type="inferred from homology"/>
<evidence type="ECO:0000256" key="5">
    <source>
        <dbReference type="ARBA" id="ARBA00022691"/>
    </source>
</evidence>
<sequence>MSRKSVPPVAAKPSPLHPRNRHQQRYDFAALSAVCPDLASFIRLTPKGNQSIDFTDPQAIKTLNRALLQHWYQIENWDIPAGYLCPPIPGRADYIHYLADLLAAANGGKQPAGKRIQVLDIGCGANCIYPLIGSSEYGWQFVAADIEAASLASAERILAASPALQQKISLRQQPDAQCCFAHIVQSDDYLDLTLCNPPFHESVEQMVRGNQRKWQNLGKWDEQKEASAEQLNFGGQSNELWCEGGELAFISRMMRESAGYASQVYWFTSLVSKQANLPLLEKVLKEVGAVQQQVVAMAQGQKSSRFIAWSFLNPEQQKIWRQMRWHSRV</sequence>
<comment type="subcellular location">
    <subcellularLocation>
        <location evidence="6">Cytoplasm</location>
    </subcellularLocation>
</comment>
<dbReference type="PIRSF" id="PIRSF029038">
    <property type="entry name" value="Mtase_YbiN_prd"/>
    <property type="match status" value="1"/>
</dbReference>
<evidence type="ECO:0000256" key="3">
    <source>
        <dbReference type="ARBA" id="ARBA00022603"/>
    </source>
</evidence>
<dbReference type="AlphaFoldDB" id="A0A2S5KPN6"/>
<feature type="region of interest" description="Disordered" evidence="7">
    <location>
        <begin position="1"/>
        <end position="21"/>
    </location>
</feature>
<dbReference type="EC" id="2.1.1.181" evidence="6"/>
<dbReference type="EMBL" id="PRLP01000055">
    <property type="protein sequence ID" value="PPC76256.1"/>
    <property type="molecule type" value="Genomic_DNA"/>
</dbReference>
<name>A0A2S5KPN6_9PROT</name>
<accession>A0A2S5KPN6</accession>
<dbReference type="GO" id="GO:0005737">
    <property type="term" value="C:cytoplasm"/>
    <property type="evidence" value="ECO:0007669"/>
    <property type="project" value="UniProtKB-SubCell"/>
</dbReference>
<protein>
    <recommendedName>
        <fullName evidence="6">Ribosomal RNA large subunit methyltransferase F</fullName>
        <ecNumber evidence="6">2.1.1.181</ecNumber>
    </recommendedName>
    <alternativeName>
        <fullName evidence="6">23S rRNA mA1618 methyltransferase</fullName>
    </alternativeName>
    <alternativeName>
        <fullName evidence="6">rRNA adenine N-6-methyltransferase</fullName>
    </alternativeName>
</protein>
<dbReference type="CDD" id="cd02440">
    <property type="entry name" value="AdoMet_MTases"/>
    <property type="match status" value="1"/>
</dbReference>
<dbReference type="GO" id="GO:0070475">
    <property type="term" value="P:rRNA base methylation"/>
    <property type="evidence" value="ECO:0007669"/>
    <property type="project" value="TreeGrafter"/>
</dbReference>
<organism evidence="8 9">
    <name type="scientific">Proteobacteria bacterium 228</name>
    <dbReference type="NCBI Taxonomy" id="2083153"/>
    <lineage>
        <taxon>Bacteria</taxon>
        <taxon>Pseudomonadati</taxon>
        <taxon>Pseudomonadota</taxon>
    </lineage>
</organism>
<evidence type="ECO:0000256" key="6">
    <source>
        <dbReference type="HAMAP-Rule" id="MF_01848"/>
    </source>
</evidence>
<dbReference type="Proteomes" id="UP000238196">
    <property type="component" value="Unassembled WGS sequence"/>
</dbReference>
<dbReference type="SUPFAM" id="SSF53335">
    <property type="entry name" value="S-adenosyl-L-methionine-dependent methyltransferases"/>
    <property type="match status" value="1"/>
</dbReference>
<dbReference type="HAMAP" id="MF_01848">
    <property type="entry name" value="23SrRNA_methyltr_F"/>
    <property type="match status" value="1"/>
</dbReference>
<keyword evidence="5 6" id="KW-0949">S-adenosyl-L-methionine</keyword>
<dbReference type="InterPro" id="IPR010286">
    <property type="entry name" value="METTL16/RlmF"/>
</dbReference>
<dbReference type="NCBIfam" id="NF008725">
    <property type="entry name" value="PRK11727.1"/>
    <property type="match status" value="1"/>
</dbReference>
<keyword evidence="1 6" id="KW-0963">Cytoplasm</keyword>
<dbReference type="GO" id="GO:0052907">
    <property type="term" value="F:23S rRNA (adenine(1618)-N(6))-methyltransferase activity"/>
    <property type="evidence" value="ECO:0007669"/>
    <property type="project" value="UniProtKB-EC"/>
</dbReference>
<evidence type="ECO:0000313" key="8">
    <source>
        <dbReference type="EMBL" id="PPC76256.1"/>
    </source>
</evidence>
<dbReference type="InterPro" id="IPR029063">
    <property type="entry name" value="SAM-dependent_MTases_sf"/>
</dbReference>
<evidence type="ECO:0000256" key="1">
    <source>
        <dbReference type="ARBA" id="ARBA00022490"/>
    </source>
</evidence>
<dbReference type="Gene3D" id="3.40.50.150">
    <property type="entry name" value="Vaccinia Virus protein VP39"/>
    <property type="match status" value="1"/>
</dbReference>
<evidence type="ECO:0000256" key="2">
    <source>
        <dbReference type="ARBA" id="ARBA00022552"/>
    </source>
</evidence>
<evidence type="ECO:0000256" key="4">
    <source>
        <dbReference type="ARBA" id="ARBA00022679"/>
    </source>
</evidence>
<keyword evidence="2 6" id="KW-0698">rRNA processing</keyword>